<dbReference type="Proteomes" id="UP001239167">
    <property type="component" value="Unassembled WGS sequence"/>
</dbReference>
<evidence type="ECO:0000313" key="2">
    <source>
        <dbReference type="Proteomes" id="UP001239167"/>
    </source>
</evidence>
<name>A0ABT9Y9E9_9FIRM</name>
<reference evidence="1 2" key="1">
    <citation type="submission" date="2023-07" db="EMBL/GenBank/DDBJ databases">
        <title>Genomic Encyclopedia of Type Strains, Phase IV (KMG-IV): sequencing the most valuable type-strain genomes for metagenomic binning, comparative biology and taxonomic classification.</title>
        <authorList>
            <person name="Goeker M."/>
        </authorList>
    </citation>
    <scope>NUCLEOTIDE SEQUENCE [LARGE SCALE GENOMIC DNA]</scope>
    <source>
        <strain evidence="1 2">DSM 16980</strain>
    </source>
</reference>
<gene>
    <name evidence="1" type="ORF">J2S01_002097</name>
</gene>
<comment type="caution">
    <text evidence="1">The sequence shown here is derived from an EMBL/GenBank/DDBJ whole genome shotgun (WGS) entry which is preliminary data.</text>
</comment>
<organism evidence="1 2">
    <name type="scientific">Pectinatus haikarae</name>
    <dbReference type="NCBI Taxonomy" id="349096"/>
    <lineage>
        <taxon>Bacteria</taxon>
        <taxon>Bacillati</taxon>
        <taxon>Bacillota</taxon>
        <taxon>Negativicutes</taxon>
        <taxon>Selenomonadales</taxon>
        <taxon>Selenomonadaceae</taxon>
        <taxon>Pectinatus</taxon>
    </lineage>
</organism>
<dbReference type="EMBL" id="JAUSUE010000015">
    <property type="protein sequence ID" value="MDQ0204369.1"/>
    <property type="molecule type" value="Genomic_DNA"/>
</dbReference>
<protein>
    <submittedName>
        <fullName evidence="1">Ethanolamine ammonia-lyase large subunit</fullName>
    </submittedName>
</protein>
<keyword evidence="2" id="KW-1185">Reference proteome</keyword>
<sequence length="52" mass="5904">MENNDDLQNIEKAIEAINKLCSRCSVCTPECHVAAAKRAMEALRYDLQSYNE</sequence>
<accession>A0ABT9Y9E9</accession>
<proteinExistence type="predicted"/>
<dbReference type="RefSeq" id="WP_307224660.1">
    <property type="nucleotide sequence ID" value="NZ_CP116940.1"/>
</dbReference>
<evidence type="ECO:0000313" key="1">
    <source>
        <dbReference type="EMBL" id="MDQ0204369.1"/>
    </source>
</evidence>